<evidence type="ECO:0000256" key="7">
    <source>
        <dbReference type="SAM" id="MobiDB-lite"/>
    </source>
</evidence>
<dbReference type="HOGENOM" id="CLU_132208_0_0_1"/>
<evidence type="ECO:0000256" key="1">
    <source>
        <dbReference type="ARBA" id="ARBA00004123"/>
    </source>
</evidence>
<protein>
    <recommendedName>
        <fullName evidence="4">Damage-regulated import facilitator 1</fullName>
    </recommendedName>
</protein>
<dbReference type="AlphaFoldDB" id="G3B7A9"/>
<feature type="compositionally biased region" description="Low complexity" evidence="7">
    <location>
        <begin position="69"/>
        <end position="86"/>
    </location>
</feature>
<evidence type="ECO:0000313" key="9">
    <source>
        <dbReference type="Proteomes" id="UP000000707"/>
    </source>
</evidence>
<comment type="similarity">
    <text evidence="3">Belongs to the DIF1/spd1 family.</text>
</comment>
<proteinExistence type="inferred from homology"/>
<dbReference type="EMBL" id="GL996527">
    <property type="protein sequence ID" value="EGV61611.1"/>
    <property type="molecule type" value="Genomic_DNA"/>
</dbReference>
<feature type="region of interest" description="Disordered" evidence="7">
    <location>
        <begin position="1"/>
        <end position="20"/>
    </location>
</feature>
<dbReference type="Proteomes" id="UP000000707">
    <property type="component" value="Unassembled WGS sequence"/>
</dbReference>
<sequence length="127" mass="14061">MNDYKRIMTHPAPAGKSEEENTLATLGMRIRKSIADGYSGPSHSSYSYKGNANVKRQPLPSHVSQPPALSNSSSTFDSSSSLSEWDSSFSSVLQTIPQVSSNKRRMEDSENSYIHPVYGVLRTDEEF</sequence>
<dbReference type="InterPro" id="IPR013900">
    <property type="entry name" value="RNR_inhibitor"/>
</dbReference>
<keyword evidence="6" id="KW-0539">Nucleus</keyword>
<keyword evidence="5" id="KW-0963">Cytoplasm</keyword>
<organism evidence="9">
    <name type="scientific">Candida tenuis (strain ATCC 10573 / BCRC 21748 / CBS 615 / JCM 9827 / NBRC 10315 / NRRL Y-1498 / VKM Y-70)</name>
    <name type="common">Yeast</name>
    <name type="synonym">Yamadazyma tenuis</name>
    <dbReference type="NCBI Taxonomy" id="590646"/>
    <lineage>
        <taxon>Eukaryota</taxon>
        <taxon>Fungi</taxon>
        <taxon>Dikarya</taxon>
        <taxon>Ascomycota</taxon>
        <taxon>Saccharomycotina</taxon>
        <taxon>Pichiomycetes</taxon>
        <taxon>Debaryomycetaceae</taxon>
        <taxon>Yamadazyma</taxon>
    </lineage>
</organism>
<evidence type="ECO:0000256" key="5">
    <source>
        <dbReference type="ARBA" id="ARBA00022490"/>
    </source>
</evidence>
<reference evidence="8 9" key="1">
    <citation type="journal article" date="2011" name="Proc. Natl. Acad. Sci. U.S.A.">
        <title>Comparative genomics of xylose-fermenting fungi for enhanced biofuel production.</title>
        <authorList>
            <person name="Wohlbach D.J."/>
            <person name="Kuo A."/>
            <person name="Sato T.K."/>
            <person name="Potts K.M."/>
            <person name="Salamov A.A."/>
            <person name="LaButti K.M."/>
            <person name="Sun H."/>
            <person name="Clum A."/>
            <person name="Pangilinan J.L."/>
            <person name="Lindquist E.A."/>
            <person name="Lucas S."/>
            <person name="Lapidus A."/>
            <person name="Jin M."/>
            <person name="Gunawan C."/>
            <person name="Balan V."/>
            <person name="Dale B.E."/>
            <person name="Jeffries T.W."/>
            <person name="Zinkel R."/>
            <person name="Barry K.W."/>
            <person name="Grigoriev I.V."/>
            <person name="Gasch A.P."/>
        </authorList>
    </citation>
    <scope>NUCLEOTIDE SEQUENCE [LARGE SCALE GENOMIC DNA]</scope>
    <source>
        <strain evidence="9">ATCC 10573 / BCRC 21748 / CBS 615 / JCM 9827 / NBRC 10315 / NRRL Y-1498 / VKM Y-70</strain>
    </source>
</reference>
<evidence type="ECO:0000313" key="8">
    <source>
        <dbReference type="EMBL" id="EGV61611.1"/>
    </source>
</evidence>
<dbReference type="GO" id="GO:0005737">
    <property type="term" value="C:cytoplasm"/>
    <property type="evidence" value="ECO:0007669"/>
    <property type="project" value="UniProtKB-SubCell"/>
</dbReference>
<dbReference type="OrthoDB" id="4072855at2759"/>
<evidence type="ECO:0000256" key="4">
    <source>
        <dbReference type="ARBA" id="ARBA00021625"/>
    </source>
</evidence>
<dbReference type="GO" id="GO:0005634">
    <property type="term" value="C:nucleus"/>
    <property type="evidence" value="ECO:0007669"/>
    <property type="project" value="UniProtKB-SubCell"/>
</dbReference>
<evidence type="ECO:0000256" key="2">
    <source>
        <dbReference type="ARBA" id="ARBA00004496"/>
    </source>
</evidence>
<dbReference type="Pfam" id="PF08591">
    <property type="entry name" value="RNR_inhib"/>
    <property type="match status" value="1"/>
</dbReference>
<evidence type="ECO:0000256" key="3">
    <source>
        <dbReference type="ARBA" id="ARBA00005459"/>
    </source>
</evidence>
<name>G3B7A9_CANTC</name>
<accession>G3B7A9</accession>
<feature type="region of interest" description="Disordered" evidence="7">
    <location>
        <begin position="34"/>
        <end position="86"/>
    </location>
</feature>
<comment type="subcellular location">
    <subcellularLocation>
        <location evidence="2">Cytoplasm</location>
    </subcellularLocation>
    <subcellularLocation>
        <location evidence="1">Nucleus</location>
    </subcellularLocation>
</comment>
<keyword evidence="9" id="KW-1185">Reference proteome</keyword>
<dbReference type="eggNOG" id="ENOG502SG7B">
    <property type="taxonomic scope" value="Eukaryota"/>
</dbReference>
<gene>
    <name evidence="8" type="ORF">CANTEDRAFT_115067</name>
</gene>
<feature type="compositionally biased region" description="Low complexity" evidence="7">
    <location>
        <begin position="37"/>
        <end position="50"/>
    </location>
</feature>
<evidence type="ECO:0000256" key="6">
    <source>
        <dbReference type="ARBA" id="ARBA00023242"/>
    </source>
</evidence>